<protein>
    <recommendedName>
        <fullName evidence="4">Four helix bundle sensory module for signal transduction</fullName>
    </recommendedName>
</protein>
<organism evidence="2 3">
    <name type="scientific">Fibrobacter succinogenes</name>
    <name type="common">Bacteroides succinogenes</name>
    <dbReference type="NCBI Taxonomy" id="833"/>
    <lineage>
        <taxon>Bacteria</taxon>
        <taxon>Pseudomonadati</taxon>
        <taxon>Fibrobacterota</taxon>
        <taxon>Fibrobacteria</taxon>
        <taxon>Fibrobacterales</taxon>
        <taxon>Fibrobacteraceae</taxon>
        <taxon>Fibrobacter</taxon>
    </lineage>
</organism>
<evidence type="ECO:0008006" key="4">
    <source>
        <dbReference type="Google" id="ProtNLM"/>
    </source>
</evidence>
<sequence length="248" mass="28238">MKIQTPWIWLVVVLTICLTALFYVSQKPQVAVYSQYVKSLCDYQFADASLMRSMERVRNGYEVDSAVVIAQMMTLREVALSFEGGVQKLKQTGFSAPPAASVSQFKSSVLAKVSCLQRYLSERTAWHDDLERVYRLMEMNASDTDLSLLRKLDSARAGYDVVVDSPSNLPESVNKRVVSLLEKNRDLHNAWNQFDNDKTLSASDELLHFFQMENVKEISLSAKVPLAFYFLSLVLLLATFFFIFKSKQ</sequence>
<keyword evidence="1" id="KW-1133">Transmembrane helix</keyword>
<feature type="transmembrane region" description="Helical" evidence="1">
    <location>
        <begin position="7"/>
        <end position="25"/>
    </location>
</feature>
<dbReference type="Proteomes" id="UP000255423">
    <property type="component" value="Unassembled WGS sequence"/>
</dbReference>
<evidence type="ECO:0000256" key="1">
    <source>
        <dbReference type="SAM" id="Phobius"/>
    </source>
</evidence>
<proteinExistence type="predicted"/>
<feature type="transmembrane region" description="Helical" evidence="1">
    <location>
        <begin position="226"/>
        <end position="244"/>
    </location>
</feature>
<accession>A0A380S7F0</accession>
<reference evidence="2 3" key="1">
    <citation type="submission" date="2017-08" db="EMBL/GenBank/DDBJ databases">
        <authorList>
            <person name="de Groot N.N."/>
        </authorList>
    </citation>
    <scope>NUCLEOTIDE SEQUENCE [LARGE SCALE GENOMIC DNA]</scope>
    <source>
        <strain evidence="2 3">HM2</strain>
    </source>
</reference>
<keyword evidence="1" id="KW-0812">Transmembrane</keyword>
<evidence type="ECO:0000313" key="2">
    <source>
        <dbReference type="EMBL" id="SUQ25075.1"/>
    </source>
</evidence>
<dbReference type="EMBL" id="UHJL01000003">
    <property type="protein sequence ID" value="SUQ25075.1"/>
    <property type="molecule type" value="Genomic_DNA"/>
</dbReference>
<name>A0A380S7F0_FIBSU</name>
<dbReference type="AlphaFoldDB" id="A0A380S7F0"/>
<keyword evidence="1" id="KW-0472">Membrane</keyword>
<evidence type="ECO:0000313" key="3">
    <source>
        <dbReference type="Proteomes" id="UP000255423"/>
    </source>
</evidence>
<gene>
    <name evidence="2" type="ORF">SAMN05661053_2493</name>
</gene>